<dbReference type="EMBL" id="QKYT01000076">
    <property type="protein sequence ID" value="RIA94647.1"/>
    <property type="molecule type" value="Genomic_DNA"/>
</dbReference>
<dbReference type="InterPro" id="IPR036397">
    <property type="entry name" value="RNaseH_sf"/>
</dbReference>
<dbReference type="InterPro" id="IPR006134">
    <property type="entry name" value="DNA-dir_DNA_pol_B_multi_dom"/>
</dbReference>
<dbReference type="SMART" id="SM00486">
    <property type="entry name" value="POLBc"/>
    <property type="match status" value="1"/>
</dbReference>
<evidence type="ECO:0000313" key="12">
    <source>
        <dbReference type="EMBL" id="RIA94647.1"/>
    </source>
</evidence>
<dbReference type="InterPro" id="IPR023211">
    <property type="entry name" value="DNA_pol_palm_dom_sf"/>
</dbReference>
<dbReference type="AlphaFoldDB" id="A0A397TE85"/>
<evidence type="ECO:0000313" key="13">
    <source>
        <dbReference type="Proteomes" id="UP000265703"/>
    </source>
</evidence>
<dbReference type="InterPro" id="IPR012337">
    <property type="entry name" value="RNaseH-like_sf"/>
</dbReference>
<dbReference type="InterPro" id="IPR050240">
    <property type="entry name" value="DNA_pol_type-B"/>
</dbReference>
<protein>
    <recommendedName>
        <fullName evidence="7">DNA polymerase delta catalytic subunit</fullName>
        <ecNumber evidence="2">2.7.7.7</ecNumber>
    </recommendedName>
</protein>
<gene>
    <name evidence="12" type="ORF">C1645_817698</name>
</gene>
<dbReference type="Pfam" id="PF03104">
    <property type="entry name" value="DNA_pol_B_exo1"/>
    <property type="match status" value="1"/>
</dbReference>
<evidence type="ECO:0000256" key="7">
    <source>
        <dbReference type="ARBA" id="ARBA00024411"/>
    </source>
</evidence>
<evidence type="ECO:0000256" key="2">
    <source>
        <dbReference type="ARBA" id="ARBA00012417"/>
    </source>
</evidence>
<dbReference type="PRINTS" id="PR00106">
    <property type="entry name" value="DNAPOLB"/>
</dbReference>
<accession>A0A397TE85</accession>
<keyword evidence="5" id="KW-0239">DNA-directed DNA polymerase</keyword>
<evidence type="ECO:0000259" key="11">
    <source>
        <dbReference type="Pfam" id="PF03104"/>
    </source>
</evidence>
<evidence type="ECO:0000256" key="6">
    <source>
        <dbReference type="ARBA" id="ARBA00023125"/>
    </source>
</evidence>
<dbReference type="InterPro" id="IPR006172">
    <property type="entry name" value="DNA-dir_DNA_pol_B"/>
</dbReference>
<dbReference type="Proteomes" id="UP000265703">
    <property type="component" value="Unassembled WGS sequence"/>
</dbReference>
<keyword evidence="4" id="KW-0548">Nucleotidyltransferase</keyword>
<evidence type="ECO:0000256" key="8">
    <source>
        <dbReference type="ARBA" id="ARBA00049244"/>
    </source>
</evidence>
<feature type="compositionally biased region" description="Acidic residues" evidence="9">
    <location>
        <begin position="741"/>
        <end position="757"/>
    </location>
</feature>
<evidence type="ECO:0000256" key="1">
    <source>
        <dbReference type="ARBA" id="ARBA00005755"/>
    </source>
</evidence>
<comment type="caution">
    <text evidence="12">The sequence shown here is derived from an EMBL/GenBank/DDBJ whole genome shotgun (WGS) entry which is preliminary data.</text>
</comment>
<dbReference type="GO" id="GO:0000166">
    <property type="term" value="F:nucleotide binding"/>
    <property type="evidence" value="ECO:0007669"/>
    <property type="project" value="InterPro"/>
</dbReference>
<organism evidence="12 13">
    <name type="scientific">Glomus cerebriforme</name>
    <dbReference type="NCBI Taxonomy" id="658196"/>
    <lineage>
        <taxon>Eukaryota</taxon>
        <taxon>Fungi</taxon>
        <taxon>Fungi incertae sedis</taxon>
        <taxon>Mucoromycota</taxon>
        <taxon>Glomeromycotina</taxon>
        <taxon>Glomeromycetes</taxon>
        <taxon>Glomerales</taxon>
        <taxon>Glomeraceae</taxon>
        <taxon>Glomus</taxon>
    </lineage>
</organism>
<evidence type="ECO:0000256" key="4">
    <source>
        <dbReference type="ARBA" id="ARBA00022695"/>
    </source>
</evidence>
<dbReference type="Pfam" id="PF00136">
    <property type="entry name" value="DNA_pol_B"/>
    <property type="match status" value="1"/>
</dbReference>
<dbReference type="GO" id="GO:0003887">
    <property type="term" value="F:DNA-directed DNA polymerase activity"/>
    <property type="evidence" value="ECO:0007669"/>
    <property type="project" value="UniProtKB-KW"/>
</dbReference>
<dbReference type="Gene3D" id="3.30.420.10">
    <property type="entry name" value="Ribonuclease H-like superfamily/Ribonuclease H"/>
    <property type="match status" value="1"/>
</dbReference>
<dbReference type="Gene3D" id="3.90.1600.10">
    <property type="entry name" value="Palm domain of DNA polymerase"/>
    <property type="match status" value="1"/>
</dbReference>
<dbReference type="EC" id="2.7.7.7" evidence="2"/>
<evidence type="ECO:0000259" key="10">
    <source>
        <dbReference type="Pfam" id="PF00136"/>
    </source>
</evidence>
<dbReference type="PANTHER" id="PTHR10322:SF23">
    <property type="entry name" value="DNA POLYMERASE DELTA CATALYTIC SUBUNIT"/>
    <property type="match status" value="1"/>
</dbReference>
<reference evidence="12 13" key="1">
    <citation type="submission" date="2018-06" db="EMBL/GenBank/DDBJ databases">
        <title>Comparative genomics reveals the genomic features of Rhizophagus irregularis, R. cerebriforme, R. diaphanum and Gigaspora rosea, and their symbiotic lifestyle signature.</title>
        <authorList>
            <person name="Morin E."/>
            <person name="San Clemente H."/>
            <person name="Chen E.C.H."/>
            <person name="De La Providencia I."/>
            <person name="Hainaut M."/>
            <person name="Kuo A."/>
            <person name="Kohler A."/>
            <person name="Murat C."/>
            <person name="Tang N."/>
            <person name="Roy S."/>
            <person name="Loubradou J."/>
            <person name="Henrissat B."/>
            <person name="Grigoriev I.V."/>
            <person name="Corradi N."/>
            <person name="Roux C."/>
            <person name="Martin F.M."/>
        </authorList>
    </citation>
    <scope>NUCLEOTIDE SEQUENCE [LARGE SCALE GENOMIC DNA]</scope>
    <source>
        <strain evidence="12 13">DAOM 227022</strain>
    </source>
</reference>
<keyword evidence="6" id="KW-0238">DNA-binding</keyword>
<comment type="similarity">
    <text evidence="1">Belongs to the DNA polymerase type-B family.</text>
</comment>
<evidence type="ECO:0000256" key="5">
    <source>
        <dbReference type="ARBA" id="ARBA00022932"/>
    </source>
</evidence>
<name>A0A397TE85_9GLOM</name>
<dbReference type="PANTHER" id="PTHR10322">
    <property type="entry name" value="DNA POLYMERASE CATALYTIC SUBUNIT"/>
    <property type="match status" value="1"/>
</dbReference>
<keyword evidence="13" id="KW-1185">Reference proteome</keyword>
<proteinExistence type="inferred from homology"/>
<feature type="domain" description="DNA-directed DNA polymerase family B multifunctional" evidence="10">
    <location>
        <begin position="312"/>
        <end position="666"/>
    </location>
</feature>
<dbReference type="SUPFAM" id="SSF56672">
    <property type="entry name" value="DNA/RNA polymerases"/>
    <property type="match status" value="1"/>
</dbReference>
<sequence length="874" mass="101681">MCTASDDLNCQYYYRKVARKERLSLSSWTILSNYLYEHIQKGTYLFQVSVNNYNPISEDDSLGLGKFPTAQSDESNVFMICMSVHWKDDPKPLKQICFVNVETTPDPRWTTIICGSQINLLKAFALYWKLLAPDIQVGFNDSQYDWRFIMKKAKKLGVLEWMFNQMSLKPLSFEKITKWQYQYNKIKVNDMLFHSKHLKISGYIAIDICLCFMKLYSKAEKSSLAFYLNKCELESKMDMSFHRMFKYYKNTLKEADVTTAEQMRKIAKYCIIDALSCQRLMIKRNVINEYREVVSIAFLSLFDAHYFAEEMKVCNLLDANAWQNGILISTISIEQTKTRKYPGAYVFPPIKGLKNRRSVTGLDFASLYPNLIITYNLLPDKIILSKKQALFIKCSGKKLHKIEFLFNAKKEDMKLVVNSLGLGESLSLSEAIKQVLANVKEEKCTGFTKNLYHFINQKKHEFMAKYDSVCFDCSCLDAKQYTFKVYMNTFYGTAGDSNSPFFLRELAEGVTSAGQKNIKFVVDFVKNKRFGIKYGDTDSLYFACPEESFQECDEAYNNDRILKEEYWSRMVEISMEEIEKLHDGVNEFLRKDNRSSYLKMVYEEVLFSVVFTEKKKYYDILHERKCIMEKSMRVNNICTLHQIVENVIKETINDISQKDLNEMIKAAVWRPDKNNKSLTPEPYEIPKLGEWFEYVVVENDSSERMGDKMEYPEVPSSEIVLEALKKLKDGNKAGNNKADDGGVDEDDMNEVNEDEMDKDEVSKIRDVLAQKSAEKWIRGYIKNLRDSLKKDKTIISHLWKEAGIYAKSLFDTAFTNREVKCSKNDAYYTSILNVLDKKEESIRLKLATLLTEISKKDVGFREGMYKFVTKSVDL</sequence>
<dbReference type="InterPro" id="IPR043502">
    <property type="entry name" value="DNA/RNA_pol_sf"/>
</dbReference>
<dbReference type="SUPFAM" id="SSF53098">
    <property type="entry name" value="Ribonuclease H-like"/>
    <property type="match status" value="1"/>
</dbReference>
<feature type="domain" description="DNA-directed DNA polymerase family B exonuclease" evidence="11">
    <location>
        <begin position="65"/>
        <end position="217"/>
    </location>
</feature>
<comment type="catalytic activity">
    <reaction evidence="8">
        <text>DNA(n) + a 2'-deoxyribonucleoside 5'-triphosphate = DNA(n+1) + diphosphate</text>
        <dbReference type="Rhea" id="RHEA:22508"/>
        <dbReference type="Rhea" id="RHEA-COMP:17339"/>
        <dbReference type="Rhea" id="RHEA-COMP:17340"/>
        <dbReference type="ChEBI" id="CHEBI:33019"/>
        <dbReference type="ChEBI" id="CHEBI:61560"/>
        <dbReference type="ChEBI" id="CHEBI:173112"/>
        <dbReference type="EC" id="2.7.7.7"/>
    </reaction>
</comment>
<dbReference type="OrthoDB" id="2399525at2759"/>
<keyword evidence="3" id="KW-0808">Transferase</keyword>
<dbReference type="InterPro" id="IPR006133">
    <property type="entry name" value="DNA-dir_DNA_pol_B_exonuc"/>
</dbReference>
<feature type="region of interest" description="Disordered" evidence="9">
    <location>
        <begin position="731"/>
        <end position="757"/>
    </location>
</feature>
<evidence type="ECO:0000256" key="3">
    <source>
        <dbReference type="ARBA" id="ARBA00022679"/>
    </source>
</evidence>
<evidence type="ECO:0000256" key="9">
    <source>
        <dbReference type="SAM" id="MobiDB-lite"/>
    </source>
</evidence>
<dbReference type="STRING" id="658196.A0A397TE85"/>
<dbReference type="GO" id="GO:0003677">
    <property type="term" value="F:DNA binding"/>
    <property type="evidence" value="ECO:0007669"/>
    <property type="project" value="UniProtKB-KW"/>
</dbReference>
<dbReference type="GO" id="GO:0006261">
    <property type="term" value="P:DNA-templated DNA replication"/>
    <property type="evidence" value="ECO:0007669"/>
    <property type="project" value="TreeGrafter"/>
</dbReference>